<proteinExistence type="predicted"/>
<organism evidence="1 2">
    <name type="scientific">Haloarcula salinisoli</name>
    <dbReference type="NCBI Taxonomy" id="2487746"/>
    <lineage>
        <taxon>Archaea</taxon>
        <taxon>Methanobacteriati</taxon>
        <taxon>Methanobacteriota</taxon>
        <taxon>Stenosarchaea group</taxon>
        <taxon>Halobacteria</taxon>
        <taxon>Halobacteriales</taxon>
        <taxon>Haloarculaceae</taxon>
        <taxon>Haloarcula</taxon>
    </lineage>
</organism>
<keyword evidence="2" id="KW-1185">Reference proteome</keyword>
<evidence type="ECO:0000313" key="1">
    <source>
        <dbReference type="EMBL" id="MBX0302285.1"/>
    </source>
</evidence>
<gene>
    <name evidence="1" type="ORF">EGD98_01225</name>
</gene>
<reference evidence="1" key="1">
    <citation type="submission" date="2021-06" db="EMBL/GenBank/DDBJ databases">
        <title>Halomicroarcula sp. F24A a new haloarchaeum isolated from saline soil.</title>
        <authorList>
            <person name="Duran-Viseras A."/>
            <person name="Sanchez-Porro C."/>
            <person name="Ventosa A."/>
        </authorList>
    </citation>
    <scope>NUCLEOTIDE SEQUENCE</scope>
    <source>
        <strain evidence="1">F24A</strain>
    </source>
</reference>
<evidence type="ECO:0000313" key="2">
    <source>
        <dbReference type="Proteomes" id="UP000783863"/>
    </source>
</evidence>
<dbReference type="RefSeq" id="WP_220586528.1">
    <property type="nucleotide sequence ID" value="NZ_RKLQ01000001.1"/>
</dbReference>
<accession>A0A8J7YAB0</accession>
<comment type="caution">
    <text evidence="1">The sequence shown here is derived from an EMBL/GenBank/DDBJ whole genome shotgun (WGS) entry which is preliminary data.</text>
</comment>
<dbReference type="EMBL" id="RKLQ01000001">
    <property type="protein sequence ID" value="MBX0302285.1"/>
    <property type="molecule type" value="Genomic_DNA"/>
</dbReference>
<dbReference type="Proteomes" id="UP000783863">
    <property type="component" value="Unassembled WGS sequence"/>
</dbReference>
<sequence>MTDGATADGDLTARIETTVAERLGDGVEWALSEDSTDQVTVALPDRRLVVHRRDGPAGVDHWTLELAADGATVSKFGPFETVDALTERIGSLLDSEVRYTVCCDG</sequence>
<dbReference type="AlphaFoldDB" id="A0A8J7YAB0"/>
<name>A0A8J7YAB0_9EURY</name>
<protein>
    <submittedName>
        <fullName evidence="1">Uncharacterized protein</fullName>
    </submittedName>
</protein>